<dbReference type="SUPFAM" id="SSF81382">
    <property type="entry name" value="Skp1 dimerisation domain-like"/>
    <property type="match status" value="1"/>
</dbReference>
<dbReference type="WBParaSite" id="ACRNAN_Path_404.g1534.t1">
    <property type="protein sequence ID" value="ACRNAN_Path_404.g1534.t1"/>
    <property type="gene ID" value="ACRNAN_Path_404.g1534"/>
</dbReference>
<protein>
    <submittedName>
        <fullName evidence="6">XK-related protein</fullName>
    </submittedName>
</protein>
<dbReference type="InterPro" id="IPR036296">
    <property type="entry name" value="SKP1-like_dim_sf"/>
</dbReference>
<feature type="transmembrane region" description="Helical" evidence="3">
    <location>
        <begin position="70"/>
        <end position="92"/>
    </location>
</feature>
<keyword evidence="5" id="KW-1185">Reference proteome</keyword>
<dbReference type="InterPro" id="IPR011333">
    <property type="entry name" value="SKP1/BTB/POZ_sf"/>
</dbReference>
<dbReference type="SMART" id="SM00512">
    <property type="entry name" value="Skp1"/>
    <property type="match status" value="1"/>
</dbReference>
<proteinExistence type="inferred from homology"/>
<feature type="transmembrane region" description="Helical" evidence="3">
    <location>
        <begin position="39"/>
        <end position="58"/>
    </location>
</feature>
<dbReference type="InterPro" id="IPR001232">
    <property type="entry name" value="SKP1-like"/>
</dbReference>
<evidence type="ECO:0000256" key="3">
    <source>
        <dbReference type="SAM" id="Phobius"/>
    </source>
</evidence>
<feature type="domain" description="SKP1 component POZ" evidence="4">
    <location>
        <begin position="179"/>
        <end position="243"/>
    </location>
</feature>
<dbReference type="Pfam" id="PF03931">
    <property type="entry name" value="Skp1_POZ"/>
    <property type="match status" value="1"/>
</dbReference>
<evidence type="ECO:0000256" key="2">
    <source>
        <dbReference type="ARBA" id="ARBA00022786"/>
    </source>
</evidence>
<evidence type="ECO:0000313" key="5">
    <source>
        <dbReference type="Proteomes" id="UP000887540"/>
    </source>
</evidence>
<dbReference type="InterPro" id="IPR016897">
    <property type="entry name" value="SKP1"/>
</dbReference>
<evidence type="ECO:0000313" key="6">
    <source>
        <dbReference type="WBParaSite" id="ACRNAN_Path_404.g1534.t1"/>
    </source>
</evidence>
<reference evidence="6" key="1">
    <citation type="submission" date="2022-11" db="UniProtKB">
        <authorList>
            <consortium name="WormBaseParasite"/>
        </authorList>
    </citation>
    <scope>IDENTIFICATION</scope>
</reference>
<sequence length="299" mass="34930">MINLLTNITIQIVSPIYLSLWDIQIKWRDKPLHLRNRYIFGYMLEFIEDLTIILLCIYNKNFNYPHKIQISIFVFMLFVIGIITMITFYVLVKPQYTTPREKIEEYNNILDIHNIPNGVQWRYLHRRKPLVGPGDESNETREIDSNSSDIVRWCKKDGYAWRLIAELDDELDANGNFENKILLQSNDDEVFEVDEYVIRLSTKLQIPAQGTDEEDTVEAPILKIKEANSAILKKVIEWCHYHKADPLPQDESNTTIPNWDAEFLKVDNATLFKLTMAADYLGIQGLIDVTYELVANVLE</sequence>
<dbReference type="Gene3D" id="3.30.710.10">
    <property type="entry name" value="Potassium Channel Kv1.1, Chain A"/>
    <property type="match status" value="1"/>
</dbReference>
<keyword evidence="3" id="KW-1133">Transmembrane helix</keyword>
<evidence type="ECO:0000256" key="1">
    <source>
        <dbReference type="ARBA" id="ARBA00009993"/>
    </source>
</evidence>
<dbReference type="GO" id="GO:0006511">
    <property type="term" value="P:ubiquitin-dependent protein catabolic process"/>
    <property type="evidence" value="ECO:0007669"/>
    <property type="project" value="InterPro"/>
</dbReference>
<dbReference type="InterPro" id="IPR016073">
    <property type="entry name" value="Skp1_comp_POZ"/>
</dbReference>
<dbReference type="Proteomes" id="UP000887540">
    <property type="component" value="Unplaced"/>
</dbReference>
<dbReference type="AlphaFoldDB" id="A0A914C674"/>
<dbReference type="PANTHER" id="PTHR11165">
    <property type="entry name" value="SKP1"/>
    <property type="match status" value="1"/>
</dbReference>
<keyword evidence="2" id="KW-0833">Ubl conjugation pathway</keyword>
<evidence type="ECO:0000259" key="4">
    <source>
        <dbReference type="Pfam" id="PF03931"/>
    </source>
</evidence>
<keyword evidence="3" id="KW-0472">Membrane</keyword>
<comment type="similarity">
    <text evidence="1">Belongs to the SKP1 family.</text>
</comment>
<name>A0A914C674_9BILA</name>
<organism evidence="5 6">
    <name type="scientific">Acrobeloides nanus</name>
    <dbReference type="NCBI Taxonomy" id="290746"/>
    <lineage>
        <taxon>Eukaryota</taxon>
        <taxon>Metazoa</taxon>
        <taxon>Ecdysozoa</taxon>
        <taxon>Nematoda</taxon>
        <taxon>Chromadorea</taxon>
        <taxon>Rhabditida</taxon>
        <taxon>Tylenchina</taxon>
        <taxon>Cephalobomorpha</taxon>
        <taxon>Cephaloboidea</taxon>
        <taxon>Cephalobidae</taxon>
        <taxon>Acrobeloides</taxon>
    </lineage>
</organism>
<dbReference type="CDD" id="cd18322">
    <property type="entry name" value="BTB_POZ_SKP1"/>
    <property type="match status" value="1"/>
</dbReference>
<accession>A0A914C674</accession>
<dbReference type="SUPFAM" id="SSF54695">
    <property type="entry name" value="POZ domain"/>
    <property type="match status" value="1"/>
</dbReference>
<keyword evidence="3" id="KW-0812">Transmembrane</keyword>